<evidence type="ECO:0000256" key="4">
    <source>
        <dbReference type="ARBA" id="ARBA00022840"/>
    </source>
</evidence>
<dbReference type="PANTHER" id="PTHR43450:SF2">
    <property type="entry name" value="ASPARTATE--TRNA LIGASE"/>
    <property type="match status" value="1"/>
</dbReference>
<dbReference type="GO" id="GO:0005524">
    <property type="term" value="F:ATP binding"/>
    <property type="evidence" value="ECO:0007669"/>
    <property type="project" value="InterPro"/>
</dbReference>
<feature type="compositionally biased region" description="Basic and acidic residues" evidence="6">
    <location>
        <begin position="464"/>
        <end position="476"/>
    </location>
</feature>
<reference evidence="8" key="1">
    <citation type="submission" date="2022-11" db="EMBL/GenBank/DDBJ databases">
        <authorList>
            <person name="Scott C."/>
            <person name="Bruce N."/>
        </authorList>
    </citation>
    <scope>NUCLEOTIDE SEQUENCE</scope>
</reference>
<evidence type="ECO:0000256" key="3">
    <source>
        <dbReference type="ARBA" id="ARBA00022741"/>
    </source>
</evidence>
<dbReference type="Pfam" id="PF09924">
    <property type="entry name" value="LPG_synthase_C"/>
    <property type="match status" value="1"/>
</dbReference>
<dbReference type="GO" id="GO:0005829">
    <property type="term" value="C:cytosol"/>
    <property type="evidence" value="ECO:0007669"/>
    <property type="project" value="TreeGrafter"/>
</dbReference>
<feature type="domain" description="Aminoacyl-transfer RNA synthetases class-II family profile" evidence="7">
    <location>
        <begin position="290"/>
        <end position="563"/>
    </location>
</feature>
<evidence type="ECO:0000256" key="2">
    <source>
        <dbReference type="ARBA" id="ARBA00022598"/>
    </source>
</evidence>
<evidence type="ECO:0000256" key="1">
    <source>
        <dbReference type="ARBA" id="ARBA00022490"/>
    </source>
</evidence>
<dbReference type="Pfam" id="PF00152">
    <property type="entry name" value="tRNA-synt_2"/>
    <property type="match status" value="1"/>
</dbReference>
<dbReference type="GO" id="GO:0017101">
    <property type="term" value="C:aminoacyl-tRNA synthetase multienzyme complex"/>
    <property type="evidence" value="ECO:0007669"/>
    <property type="project" value="TreeGrafter"/>
</dbReference>
<keyword evidence="5" id="KW-0030">Aminoacyl-tRNA synthetase</keyword>
<feature type="compositionally biased region" description="Low complexity" evidence="6">
    <location>
        <begin position="437"/>
        <end position="447"/>
    </location>
</feature>
<dbReference type="InterPro" id="IPR004523">
    <property type="entry name" value="Asp-tRNA_synthase_2"/>
</dbReference>
<evidence type="ECO:0000313" key="9">
    <source>
        <dbReference type="Proteomes" id="UP000838763"/>
    </source>
</evidence>
<evidence type="ECO:0000256" key="5">
    <source>
        <dbReference type="ARBA" id="ARBA00023146"/>
    </source>
</evidence>
<protein>
    <recommendedName>
        <fullName evidence="7">Aminoacyl-transfer RNA synthetases class-II family profile domain-containing protein</fullName>
    </recommendedName>
</protein>
<dbReference type="GO" id="GO:0004815">
    <property type="term" value="F:aspartate-tRNA ligase activity"/>
    <property type="evidence" value="ECO:0007669"/>
    <property type="project" value="InterPro"/>
</dbReference>
<keyword evidence="4" id="KW-0067">ATP-binding</keyword>
<dbReference type="GO" id="GO:0006422">
    <property type="term" value="P:aspartyl-tRNA aminoacylation"/>
    <property type="evidence" value="ECO:0007669"/>
    <property type="project" value="InterPro"/>
</dbReference>
<keyword evidence="9" id="KW-1185">Reference proteome</keyword>
<dbReference type="EMBL" id="CALLCH030000010">
    <property type="protein sequence ID" value="CAI4214046.1"/>
    <property type="molecule type" value="Genomic_DNA"/>
</dbReference>
<sequence length="787" mass="89482">MSPSALKKPLLKLNRLIGHASAKNHMSKPTIGNIAALDEEKHSRKIQKIQAQQEKVIQREEEKRSLQIKRHQDEEQAHAVDPPEIAQRYGTDRNHVVSLPKHQVPFARLKTEGPAIGTTIGFTARVHHVRSMGPRLAFVVLRQGIDTHLISEGIVHVTGTIKSPKEPVAACTIQNIEILIESMHLAVPVRESLPIDVYSIDRVETNPETNEIEYLASDRVRTSNRLSFLRTPTAQCIFRLNSTICSAFRNTLEGQGFIEIHTPSCSPPPRNPAPSPQLSKQLCVSADFGRVFEIGPVFRAEDSNTHRHLSEYTGLDLEMEILDTYYDALDVIDDLLKSIFARIYRDHRKELDIIKTHFPHEDLVWLEQTPRIRFKDAVALLNQSGWKDDFGNPASDKEDLSTPAERRIGQLIKEKYGTDFYIIDKFPASARPFTRTWTPRIRITPTPGALPPPEPRRHPQRFPLPRDPKSLQPHERDWQVLPHPDADTIRYGANYARDPTSVSMPTVENLISNYGDATNTSWLDDRYDVWRHEESGAAIGYAAVNGYALIMGDPLCDQRQFPLVVRKFLKDLRKVHDLRPIWLLVSPAIEEILGGILGWRTFSCVAEDRLEVDNMKKVAKKERQAEEAGVRIFETNLGEPVPEDLREKVDKRVEEWKANRTGKQVHITEVKPWQDVDHRKYVWAEDKEGNVVALVILHRLAKMGVKCVTFGAGATKDIEIGTNFNGLRAKILSRTYRTIAQQLKLAGKGEFREKFGTEDDPVYICYPFMGLGVSGARTLIKFFEDEM</sequence>
<dbReference type="InterPro" id="IPR006195">
    <property type="entry name" value="aa-tRNA-synth_II"/>
</dbReference>
<dbReference type="Gene3D" id="3.30.930.10">
    <property type="entry name" value="Bira Bifunctional Protein, Domain 2"/>
    <property type="match status" value="1"/>
</dbReference>
<dbReference type="OrthoDB" id="372395at2759"/>
<dbReference type="AlphaFoldDB" id="A0A9P1H272"/>
<proteinExistence type="predicted"/>
<dbReference type="PANTHER" id="PTHR43450">
    <property type="entry name" value="ASPARTYL-TRNA SYNTHETASE"/>
    <property type="match status" value="1"/>
</dbReference>
<dbReference type="Proteomes" id="UP000838763">
    <property type="component" value="Unassembled WGS sequence"/>
</dbReference>
<evidence type="ECO:0000256" key="6">
    <source>
        <dbReference type="SAM" id="MobiDB-lite"/>
    </source>
</evidence>
<dbReference type="InterPro" id="IPR045864">
    <property type="entry name" value="aa-tRNA-synth_II/BPL/LPL"/>
</dbReference>
<accession>A0A9P1H272</accession>
<dbReference type="SUPFAM" id="SSF55681">
    <property type="entry name" value="Class II aaRS and biotin synthetases"/>
    <property type="match status" value="1"/>
</dbReference>
<feature type="region of interest" description="Disordered" evidence="6">
    <location>
        <begin position="437"/>
        <end position="476"/>
    </location>
</feature>
<dbReference type="Gene3D" id="2.40.50.140">
    <property type="entry name" value="Nucleic acid-binding proteins"/>
    <property type="match status" value="1"/>
</dbReference>
<organism evidence="8 9">
    <name type="scientific">Parascedosporium putredinis</name>
    <dbReference type="NCBI Taxonomy" id="1442378"/>
    <lineage>
        <taxon>Eukaryota</taxon>
        <taxon>Fungi</taxon>
        <taxon>Dikarya</taxon>
        <taxon>Ascomycota</taxon>
        <taxon>Pezizomycotina</taxon>
        <taxon>Sordariomycetes</taxon>
        <taxon>Hypocreomycetidae</taxon>
        <taxon>Microascales</taxon>
        <taxon>Microascaceae</taxon>
        <taxon>Parascedosporium</taxon>
    </lineage>
</organism>
<keyword evidence="1" id="KW-0963">Cytoplasm</keyword>
<keyword evidence="2" id="KW-0436">Ligase</keyword>
<dbReference type="PROSITE" id="PS50862">
    <property type="entry name" value="AA_TRNA_LIGASE_II"/>
    <property type="match status" value="1"/>
</dbReference>
<evidence type="ECO:0000313" key="8">
    <source>
        <dbReference type="EMBL" id="CAI4214046.1"/>
    </source>
</evidence>
<gene>
    <name evidence="8" type="ORF">PPNO1_LOCUS3779</name>
</gene>
<evidence type="ECO:0000259" key="7">
    <source>
        <dbReference type="PROSITE" id="PS50862"/>
    </source>
</evidence>
<dbReference type="SUPFAM" id="SSF50249">
    <property type="entry name" value="Nucleic acid-binding proteins"/>
    <property type="match status" value="1"/>
</dbReference>
<dbReference type="InterPro" id="IPR004364">
    <property type="entry name" value="Aa-tRNA-synt_II"/>
</dbReference>
<comment type="caution">
    <text evidence="8">The sequence shown here is derived from an EMBL/GenBank/DDBJ whole genome shotgun (WGS) entry which is preliminary data.</text>
</comment>
<keyword evidence="3" id="KW-0547">Nucleotide-binding</keyword>
<dbReference type="InterPro" id="IPR024320">
    <property type="entry name" value="LPG_synthase_C"/>
</dbReference>
<dbReference type="GO" id="GO:0003723">
    <property type="term" value="F:RNA binding"/>
    <property type="evidence" value="ECO:0007669"/>
    <property type="project" value="TreeGrafter"/>
</dbReference>
<dbReference type="InterPro" id="IPR012340">
    <property type="entry name" value="NA-bd_OB-fold"/>
</dbReference>
<name>A0A9P1H272_9PEZI</name>